<accession>A9UYL8</accession>
<dbReference type="GO" id="GO:0005829">
    <property type="term" value="C:cytosol"/>
    <property type="evidence" value="ECO:0000318"/>
    <property type="project" value="GO_Central"/>
</dbReference>
<sequence length="303" mass="32333">MLGRSNLVALVGGGKKPLAAPNKVLIYDCQSDQMVAELGFKTPVLNIMMARDSLLVVSKIRIDVFSVPTFELQETFETYSNPRGLAAVNWLGTQVRVAILGSQPGQVHLVDVGASGRSPVMFQAHQHALAALAMAPAGGRLASSSVRGTIIRVFDTKTGAQLHEFRRGYTAAEMLGLTFSRNATILCAASDRTAHLFAVDGTATGGTNSTTTAPRSASSGAVVASGSESRSWTMFLHGQQTSFKTIELPFPGRCCFTLDGQSLMVACRNGALYAFSLSEGSTEEPAVITLFREDDCDMFRVRS</sequence>
<name>A9UYL8_MONBE</name>
<dbReference type="Gene3D" id="2.130.10.10">
    <property type="entry name" value="YVTN repeat-like/Quinoprotein amine dehydrogenase"/>
    <property type="match status" value="1"/>
</dbReference>
<dbReference type="Pfam" id="PF21032">
    <property type="entry name" value="PROPPIN"/>
    <property type="match status" value="1"/>
</dbReference>
<keyword evidence="2" id="KW-0677">Repeat</keyword>
<dbReference type="GO" id="GO:0032266">
    <property type="term" value="F:phosphatidylinositol-3-phosphate binding"/>
    <property type="evidence" value="ECO:0000318"/>
    <property type="project" value="GO_Central"/>
</dbReference>
<dbReference type="GO" id="GO:0061723">
    <property type="term" value="P:glycophagy"/>
    <property type="evidence" value="ECO:0000318"/>
    <property type="project" value="GO_Central"/>
</dbReference>
<dbReference type="InterPro" id="IPR036322">
    <property type="entry name" value="WD40_repeat_dom_sf"/>
</dbReference>
<dbReference type="EMBL" id="CH991550">
    <property type="protein sequence ID" value="EDQ89627.1"/>
    <property type="molecule type" value="Genomic_DNA"/>
</dbReference>
<dbReference type="GO" id="GO:0044804">
    <property type="term" value="P:nucleophagy"/>
    <property type="evidence" value="ECO:0000318"/>
    <property type="project" value="GO_Central"/>
</dbReference>
<dbReference type="RefSeq" id="XP_001745656.1">
    <property type="nucleotide sequence ID" value="XM_001745604.1"/>
</dbReference>
<proteinExistence type="inferred from homology"/>
<keyword evidence="5" id="KW-1185">Reference proteome</keyword>
<evidence type="ECO:0000313" key="4">
    <source>
        <dbReference type="EMBL" id="EDQ89627.1"/>
    </source>
</evidence>
<dbReference type="SUPFAM" id="SSF50978">
    <property type="entry name" value="WD40 repeat-like"/>
    <property type="match status" value="1"/>
</dbReference>
<dbReference type="InParanoid" id="A9UYL8"/>
<dbReference type="GO" id="GO:0080025">
    <property type="term" value="F:phosphatidylinositol-3,5-bisphosphate binding"/>
    <property type="evidence" value="ECO:0000318"/>
    <property type="project" value="GO_Central"/>
</dbReference>
<dbReference type="GO" id="GO:0034497">
    <property type="term" value="P:protein localization to phagophore assembly site"/>
    <property type="evidence" value="ECO:0000318"/>
    <property type="project" value="GO_Central"/>
</dbReference>
<dbReference type="GO" id="GO:0000425">
    <property type="term" value="P:pexophagy"/>
    <property type="evidence" value="ECO:0000318"/>
    <property type="project" value="GO_Central"/>
</dbReference>
<comment type="similarity">
    <text evidence="3">Belongs to the WD repeat PROPPIN family.</text>
</comment>
<evidence type="ECO:0000313" key="5">
    <source>
        <dbReference type="Proteomes" id="UP000001357"/>
    </source>
</evidence>
<dbReference type="GeneID" id="5890858"/>
<evidence type="ECO:0000256" key="1">
    <source>
        <dbReference type="ARBA" id="ARBA00022574"/>
    </source>
</evidence>
<dbReference type="InterPro" id="IPR015943">
    <property type="entry name" value="WD40/YVTN_repeat-like_dom_sf"/>
</dbReference>
<dbReference type="eggNOG" id="KOG2111">
    <property type="taxonomic scope" value="Eukaryota"/>
</dbReference>
<organism evidence="4 5">
    <name type="scientific">Monosiga brevicollis</name>
    <name type="common">Choanoflagellate</name>
    <dbReference type="NCBI Taxonomy" id="81824"/>
    <lineage>
        <taxon>Eukaryota</taxon>
        <taxon>Choanoflagellata</taxon>
        <taxon>Craspedida</taxon>
        <taxon>Salpingoecidae</taxon>
        <taxon>Monosiga</taxon>
    </lineage>
</organism>
<dbReference type="InterPro" id="IPR048720">
    <property type="entry name" value="PROPPIN"/>
</dbReference>
<protein>
    <submittedName>
        <fullName evidence="4">Uncharacterized protein</fullName>
    </submittedName>
</protein>
<gene>
    <name evidence="4" type="ORF">MONBRDRAFT_7960</name>
</gene>
<dbReference type="STRING" id="81824.A9UYL8"/>
<keyword evidence="1" id="KW-0853">WD repeat</keyword>
<dbReference type="Proteomes" id="UP000001357">
    <property type="component" value="Unassembled WGS sequence"/>
</dbReference>
<dbReference type="GO" id="GO:0000422">
    <property type="term" value="P:autophagy of mitochondrion"/>
    <property type="evidence" value="ECO:0000318"/>
    <property type="project" value="GO_Central"/>
</dbReference>
<dbReference type="PANTHER" id="PTHR11227">
    <property type="entry name" value="WD-REPEAT PROTEIN INTERACTING WITH PHOSPHOINOSIDES WIPI -RELATED"/>
    <property type="match status" value="1"/>
</dbReference>
<dbReference type="GO" id="GO:0034045">
    <property type="term" value="C:phagophore assembly site membrane"/>
    <property type="evidence" value="ECO:0000318"/>
    <property type="project" value="GO_Central"/>
</dbReference>
<evidence type="ECO:0000256" key="3">
    <source>
        <dbReference type="ARBA" id="ARBA00025740"/>
    </source>
</evidence>
<dbReference type="GO" id="GO:0030674">
    <property type="term" value="F:protein-macromolecule adaptor activity"/>
    <property type="evidence" value="ECO:0000318"/>
    <property type="project" value="GO_Central"/>
</dbReference>
<dbReference type="OMA" id="GATINHI"/>
<dbReference type="AlphaFoldDB" id="A9UYL8"/>
<evidence type="ECO:0000256" key="2">
    <source>
        <dbReference type="ARBA" id="ARBA00022737"/>
    </source>
</evidence>
<dbReference type="KEGG" id="mbr:MONBRDRAFT_7960"/>
<reference evidence="4 5" key="1">
    <citation type="journal article" date="2008" name="Nature">
        <title>The genome of the choanoflagellate Monosiga brevicollis and the origin of metazoans.</title>
        <authorList>
            <consortium name="JGI Sequencing"/>
            <person name="King N."/>
            <person name="Westbrook M.J."/>
            <person name="Young S.L."/>
            <person name="Kuo A."/>
            <person name="Abedin M."/>
            <person name="Chapman J."/>
            <person name="Fairclough S."/>
            <person name="Hellsten U."/>
            <person name="Isogai Y."/>
            <person name="Letunic I."/>
            <person name="Marr M."/>
            <person name="Pincus D."/>
            <person name="Putnam N."/>
            <person name="Rokas A."/>
            <person name="Wright K.J."/>
            <person name="Zuzow R."/>
            <person name="Dirks W."/>
            <person name="Good M."/>
            <person name="Goodstein D."/>
            <person name="Lemons D."/>
            <person name="Li W."/>
            <person name="Lyons J.B."/>
            <person name="Morris A."/>
            <person name="Nichols S."/>
            <person name="Richter D.J."/>
            <person name="Salamov A."/>
            <person name="Bork P."/>
            <person name="Lim W.A."/>
            <person name="Manning G."/>
            <person name="Miller W.T."/>
            <person name="McGinnis W."/>
            <person name="Shapiro H."/>
            <person name="Tjian R."/>
            <person name="Grigoriev I.V."/>
            <person name="Rokhsar D."/>
        </authorList>
    </citation>
    <scope>NUCLEOTIDE SEQUENCE [LARGE SCALE GENOMIC DNA]</scope>
    <source>
        <strain evidence="5">MX1 / ATCC 50154</strain>
    </source>
</reference>